<dbReference type="AlphaFoldDB" id="A0A9W9S162"/>
<evidence type="ECO:0000256" key="7">
    <source>
        <dbReference type="SAM" id="MobiDB-lite"/>
    </source>
</evidence>
<dbReference type="PANTHER" id="PTHR31313:SF81">
    <property type="entry name" value="TY1 ENHANCER ACTIVATOR"/>
    <property type="match status" value="1"/>
</dbReference>
<dbReference type="Pfam" id="PF22939">
    <property type="entry name" value="WHD_GPIID"/>
    <property type="match status" value="1"/>
</dbReference>
<protein>
    <recommendedName>
        <fullName evidence="12">Transcription factor domain-containing protein</fullName>
    </recommendedName>
</protein>
<feature type="domain" description="DUF7069" evidence="9">
    <location>
        <begin position="20"/>
        <end position="69"/>
    </location>
</feature>
<dbReference type="EMBL" id="JAPZBS010000005">
    <property type="protein sequence ID" value="KAJ5370025.1"/>
    <property type="molecule type" value="Genomic_DNA"/>
</dbReference>
<dbReference type="CDD" id="cd12148">
    <property type="entry name" value="fungal_TF_MHR"/>
    <property type="match status" value="1"/>
</dbReference>
<evidence type="ECO:0000259" key="8">
    <source>
        <dbReference type="Pfam" id="PF22939"/>
    </source>
</evidence>
<feature type="compositionally biased region" description="Low complexity" evidence="7">
    <location>
        <begin position="514"/>
        <end position="529"/>
    </location>
</feature>
<evidence type="ECO:0000256" key="2">
    <source>
        <dbReference type="ARBA" id="ARBA00022833"/>
    </source>
</evidence>
<gene>
    <name evidence="10" type="ORF">N7496_006117</name>
</gene>
<dbReference type="PANTHER" id="PTHR31313">
    <property type="entry name" value="TY1 ENHANCER ACTIVATOR"/>
    <property type="match status" value="1"/>
</dbReference>
<dbReference type="Proteomes" id="UP001147782">
    <property type="component" value="Unassembled WGS sequence"/>
</dbReference>
<keyword evidence="4" id="KW-0238">DNA-binding</keyword>
<evidence type="ECO:0000256" key="6">
    <source>
        <dbReference type="ARBA" id="ARBA00023242"/>
    </source>
</evidence>
<feature type="domain" description="GPI inositol-deacylase winged helix" evidence="8">
    <location>
        <begin position="108"/>
        <end position="188"/>
    </location>
</feature>
<evidence type="ECO:0000259" key="9">
    <source>
        <dbReference type="Pfam" id="PF23239"/>
    </source>
</evidence>
<evidence type="ECO:0000256" key="1">
    <source>
        <dbReference type="ARBA" id="ARBA00022723"/>
    </source>
</evidence>
<dbReference type="InterPro" id="IPR051615">
    <property type="entry name" value="Transcr_Regulatory_Elem"/>
</dbReference>
<feature type="region of interest" description="Disordered" evidence="7">
    <location>
        <begin position="486"/>
        <end position="529"/>
    </location>
</feature>
<sequence length="645" mass="71727">MVTGSFPHLHLKGEEENDQIHQEIDIVVKMRVRELTERVALSRDTERRLEQQLLQMEYRTYLWLHLAIGDIRSTLGDSLRPAEEPIQLIPRSVDKAYEKILSRVPSRQVDIARKISQIIVVARRPLATTEMAMALGIVTSPQAQTAAKAGLESSQVEKKLRRLCGLFVFINNSKIYLIHQTARDFLIAKTDLYRHGIPRDKTVSPGHIVDDTEDDEIWQPQLYADQELSPTSNYPPHKSYITTNFKHFIKLCEIIQTIIMRLYVGRPRHLGIGRFIQAVRARLNEWFDRFPAEIKLDTRNLPEHCPPPHIFATNVLYRASWILLHRIFIPNSLPAPTGAPVNLMREASATCTAKAEEIYELLKLYSKSFGLRNMMYISTWSIYSAATINAIDFQSDDPEIAASASSRLSMSMYVLEKGISQTPGTRRSIEILKHRLRRPRSTAKRLSCSLHKSSTSDENLARKLICPGSRSTRTAYPGRSVASALAVDATSKSETDSPPPTVPGFPPPNCGDRTAAAPPSFSVSSGSTAGAAISSNNQMQDWTAAFPSSSSTLEDGQSYHSLETDGWSMLYSLLTADDALYSTVEAMGQGGMHSWNSSQGAQRGHTIPGGLGQMDLSQGVMAVPSFIDPGNTQGAWAGYLDDWEG</sequence>
<keyword evidence="1" id="KW-0479">Metal-binding</keyword>
<dbReference type="RefSeq" id="XP_056554459.1">
    <property type="nucleotide sequence ID" value="XM_056699046.1"/>
</dbReference>
<evidence type="ECO:0008006" key="12">
    <source>
        <dbReference type="Google" id="ProtNLM"/>
    </source>
</evidence>
<comment type="caution">
    <text evidence="10">The sequence shown here is derived from an EMBL/GenBank/DDBJ whole genome shotgun (WGS) entry which is preliminary data.</text>
</comment>
<keyword evidence="3" id="KW-0805">Transcription regulation</keyword>
<evidence type="ECO:0000256" key="3">
    <source>
        <dbReference type="ARBA" id="ARBA00023015"/>
    </source>
</evidence>
<keyword evidence="11" id="KW-1185">Reference proteome</keyword>
<dbReference type="Pfam" id="PF23239">
    <property type="entry name" value="DUF7069"/>
    <property type="match status" value="1"/>
</dbReference>
<keyword evidence="6" id="KW-0539">Nucleus</keyword>
<evidence type="ECO:0000256" key="5">
    <source>
        <dbReference type="ARBA" id="ARBA00023163"/>
    </source>
</evidence>
<evidence type="ECO:0000313" key="11">
    <source>
        <dbReference type="Proteomes" id="UP001147782"/>
    </source>
</evidence>
<proteinExistence type="predicted"/>
<dbReference type="OrthoDB" id="4772757at2759"/>
<reference evidence="10" key="1">
    <citation type="submission" date="2022-11" db="EMBL/GenBank/DDBJ databases">
        <authorList>
            <person name="Petersen C."/>
        </authorList>
    </citation>
    <scope>NUCLEOTIDE SEQUENCE</scope>
    <source>
        <strain evidence="10">IBT 29864</strain>
    </source>
</reference>
<reference evidence="10" key="2">
    <citation type="journal article" date="2023" name="IMA Fungus">
        <title>Comparative genomic study of the Penicillium genus elucidates a diverse pangenome and 15 lateral gene transfer events.</title>
        <authorList>
            <person name="Petersen C."/>
            <person name="Sorensen T."/>
            <person name="Nielsen M.R."/>
            <person name="Sondergaard T.E."/>
            <person name="Sorensen J.L."/>
            <person name="Fitzpatrick D.A."/>
            <person name="Frisvad J.C."/>
            <person name="Nielsen K.L."/>
        </authorList>
    </citation>
    <scope>NUCLEOTIDE SEQUENCE</scope>
    <source>
        <strain evidence="10">IBT 29864</strain>
    </source>
</reference>
<keyword evidence="2" id="KW-0862">Zinc</keyword>
<dbReference type="InterPro" id="IPR054471">
    <property type="entry name" value="GPIID_WHD"/>
</dbReference>
<dbReference type="GO" id="GO:0003677">
    <property type="term" value="F:DNA binding"/>
    <property type="evidence" value="ECO:0007669"/>
    <property type="project" value="UniProtKB-KW"/>
</dbReference>
<dbReference type="GeneID" id="81438225"/>
<evidence type="ECO:0000313" key="10">
    <source>
        <dbReference type="EMBL" id="KAJ5370025.1"/>
    </source>
</evidence>
<name>A0A9W9S162_9EURO</name>
<dbReference type="InterPro" id="IPR055497">
    <property type="entry name" value="DUF7069"/>
</dbReference>
<organism evidence="10 11">
    <name type="scientific">Penicillium cataractarum</name>
    <dbReference type="NCBI Taxonomy" id="2100454"/>
    <lineage>
        <taxon>Eukaryota</taxon>
        <taxon>Fungi</taxon>
        <taxon>Dikarya</taxon>
        <taxon>Ascomycota</taxon>
        <taxon>Pezizomycotina</taxon>
        <taxon>Eurotiomycetes</taxon>
        <taxon>Eurotiomycetidae</taxon>
        <taxon>Eurotiales</taxon>
        <taxon>Aspergillaceae</taxon>
        <taxon>Penicillium</taxon>
    </lineage>
</organism>
<accession>A0A9W9S162</accession>
<dbReference type="GO" id="GO:0046872">
    <property type="term" value="F:metal ion binding"/>
    <property type="evidence" value="ECO:0007669"/>
    <property type="project" value="UniProtKB-KW"/>
</dbReference>
<evidence type="ECO:0000256" key="4">
    <source>
        <dbReference type="ARBA" id="ARBA00023125"/>
    </source>
</evidence>
<feature type="compositionally biased region" description="Pro residues" evidence="7">
    <location>
        <begin position="497"/>
        <end position="509"/>
    </location>
</feature>
<keyword evidence="5" id="KW-0804">Transcription</keyword>